<feature type="region of interest" description="Disordered" evidence="7">
    <location>
        <begin position="1857"/>
        <end position="1877"/>
    </location>
</feature>
<keyword evidence="5 9" id="KW-0378">Hydrolase</keyword>
<evidence type="ECO:0000259" key="8">
    <source>
        <dbReference type="PROSITE" id="PS50235"/>
    </source>
</evidence>
<dbReference type="RefSeq" id="XP_015656316.1">
    <property type="nucleotide sequence ID" value="XM_015805023.1"/>
</dbReference>
<sequence>MPHVETAFSVAATDVRLPPTDVWAAEVLERCAAAHYIPQRNLLNVLAPLPSSSSTTVQKAATTQAHVFIDVDAEEDADVLSASPYPNSLSGGGGSSYQPYLPRMERAAPTTEMQAVRAALSSPLLHKAYHLQIPCVMSHSTKGERLLNCAASPRCMSGLRTLAGDAVTREDCLRVVMGDGPRVVKLPVPSPGAAAADAEDDDPLSSVNGSATGSRKGARASSSAAAATASDELRDSSVSSAAAAALSTATTTTRTVVGDPAFPCLWRGVRNLMNTCYFSSVLQMVFSVARLRRAILNDGAAEHGAPTGTAAAGVANTQLEESGLKELFALMAFSREGAGADPKSFASYLSLDVKVQQDAQEFFTLLLDWLRCHCGPAVQTAVTATFAGTLLYDRRCGACGRSTKRAEPFLYLSLPVRSTLEDSLSEYSKPEEVDGFTCEGCGKTAVATSRQYIRTLPDVLVVHWNRFEFDLQTLQRHKVATATSFPLQLDMAAYVRQWHEHKHRNAAPVNKASSVTATTQPTTTTAAASAAGTAGGSASGGLKENFCYELRGVVNHLGDTAVSGHYTYHGKVSTTSPAASTVAASQQTWLNFNDAEVTTLNRYQGQRGVSADAYLLVYHRITPALSTSPPTTSAAPTKSTSVTTGSAASALATSPSAVPTPAEFPLYLRQYVDQVNQRCLDERQAWLGQRAQVAAFYDLWAATAQAVFDVPTSAWASTVATGSSTTTTAAATTMLYALPTAWLQQLGRLFLPAYVDVAALGGGAESQRKRNKNDAAEGVAGGSAGSGDRNNHHNRMNELSGAVGAAPSTEEEESAAASDDAPADGVVVGTVSMGPRRHGYIQSLEEIYQLVRQHSLLQALPPLLCLHGYLAPWGAYKLVSAAAYTKLAHFLHVCGAPLKAVGSTANSTQSSGAVDAQTSCAFAESNFCPLCVAAMAATVHGMAAAAAEDEQAELCLTQAWRDAESKKEAEEGNISSGGGEVEGGPKNEAAPNLHHNNMNGTSDAAAAAAKEEDEGGLVLVSETVVEGWASYYVAQGAWSRVQQTGGYTAVVVMKEARLSPPRAPSSTHNTFPGNSRDNSRSSATSPSPSPTGATTTTTTISPTLASAAPTLTSVFNVFNVDKGDLDLSSQLLCPHGALRPGQHVLAIPAPLRRYWIRRFAELLTTAHRAGQLRTADPAWRATEGDVEHFLLPYVPASTTSTTCLECMRTSVQALTSRHHQRLRKMEERKKFPSLWLAGAMTSPAGVAQLLLATGAENEEQLLAAQHPNRLFFKHNAEREHREYVRKWTEAQQARIAHQASEVTRLQTTVAKKREHDAAWDARVTSRRGGRGAGRGGGGGRDLKAHSTATSPSPSPPDPETLEGRLFYAEEALAQLRAQPVPDFDVSYGCVPTWWVARWYAAMQDDGPASPSPVPVVDRGEGAGSKGNEEAEGGDAAASTNPLPPISYRAFLCEHGCCLLDVPWLNPSDGFWQGVRGKRADVLWNGVQVERATVAQQHDAPKGKGVSAASSSASAAVAESGPGKAEYRSQCWLPPLVILPMEEYLTLLAQYVTPTPPETPLGNGPRAAEESVDGKPTTKEQTSFEATSAGGAAPSAQRSPPSLSAATIQVVMHNGVRQLQPAPCAACCAKLLASFEVNCESFVNGSLKLNFHVRKSRKNFYDASSVLTSAAVQQSKASEVSAATASAAASSAPLPHGRYAGAPPAVLDDDDTEESNDPHNIKATASATAAAADHTAKGDAIPDGIHYYTTLAQLRTYISAHLREKHGYLVPPEELQITRGKNKPLKLRTPPSQETTGNAAEGTEESSALEHASLQELGIKDGEALSVQSVDNIAPVCATAPGVDEEWEAIPPELLQAGGAAGVGQGGEHGAAAAKEHSAAFRETRLQGRHAVGRSDASGAAAETSAPSSSSAAPASGTALSSAVTGTTAGVPGAASVEQPVACAVCTFLNAPGMVVCEMCEAPLPSR</sequence>
<feature type="compositionally biased region" description="Basic and acidic residues" evidence="7">
    <location>
        <begin position="1566"/>
        <end position="1577"/>
    </location>
</feature>
<comment type="caution">
    <text evidence="9">The sequence shown here is derived from an EMBL/GenBank/DDBJ whole genome shotgun (WGS) entry which is preliminary data.</text>
</comment>
<evidence type="ECO:0000256" key="1">
    <source>
        <dbReference type="ARBA" id="ARBA00000707"/>
    </source>
</evidence>
<comment type="catalytic activity">
    <reaction evidence="1">
        <text>Thiol-dependent hydrolysis of ester, thioester, amide, peptide and isopeptide bonds formed by the C-terminal Gly of ubiquitin (a 76-residue protein attached to proteins as an intracellular targeting signal).</text>
        <dbReference type="EC" id="3.4.19.12"/>
    </reaction>
</comment>
<keyword evidence="4" id="KW-0833">Ubl conjugation pathway</keyword>
<dbReference type="Proteomes" id="UP000037923">
    <property type="component" value="Unassembled WGS sequence"/>
</dbReference>
<evidence type="ECO:0000313" key="10">
    <source>
        <dbReference type="Proteomes" id="UP000037923"/>
    </source>
</evidence>
<dbReference type="GeneID" id="26906957"/>
<evidence type="ECO:0000256" key="3">
    <source>
        <dbReference type="ARBA" id="ARBA00022670"/>
    </source>
</evidence>
<keyword evidence="3" id="KW-0645">Protease</keyword>
<name>A0A0M9FXD0_LEPPY</name>
<feature type="region of interest" description="Disordered" evidence="7">
    <location>
        <begin position="1889"/>
        <end position="1916"/>
    </location>
</feature>
<dbReference type="EMBL" id="LGTL01000015">
    <property type="protein sequence ID" value="KPA77877.1"/>
    <property type="molecule type" value="Genomic_DNA"/>
</dbReference>
<evidence type="ECO:0000256" key="7">
    <source>
        <dbReference type="SAM" id="MobiDB-lite"/>
    </source>
</evidence>
<reference evidence="9 10" key="1">
    <citation type="submission" date="2015-07" db="EMBL/GenBank/DDBJ databases">
        <title>High-quality genome of monoxenous trypanosomatid Leptomonas pyrrhocoris.</title>
        <authorList>
            <person name="Flegontov P."/>
            <person name="Butenko A."/>
            <person name="Firsov S."/>
            <person name="Vlcek C."/>
            <person name="Logacheva M.D."/>
            <person name="Field M."/>
            <person name="Filatov D."/>
            <person name="Flegontova O."/>
            <person name="Gerasimov E."/>
            <person name="Jackson A.P."/>
            <person name="Kelly S."/>
            <person name="Opperdoes F."/>
            <person name="O'Reilly A."/>
            <person name="Votypka J."/>
            <person name="Yurchenko V."/>
            <person name="Lukes J."/>
        </authorList>
    </citation>
    <scope>NUCLEOTIDE SEQUENCE [LARGE SCALE GENOMIC DNA]</scope>
    <source>
        <strain evidence="9">H10</strain>
    </source>
</reference>
<dbReference type="GO" id="GO:0016579">
    <property type="term" value="P:protein deubiquitination"/>
    <property type="evidence" value="ECO:0007669"/>
    <property type="project" value="InterPro"/>
</dbReference>
<evidence type="ECO:0000313" key="9">
    <source>
        <dbReference type="EMBL" id="KPA77877.1"/>
    </source>
</evidence>
<feature type="compositionally biased region" description="Gly residues" evidence="7">
    <location>
        <begin position="1330"/>
        <end position="1339"/>
    </location>
</feature>
<dbReference type="GO" id="GO:0005634">
    <property type="term" value="C:nucleus"/>
    <property type="evidence" value="ECO:0007669"/>
    <property type="project" value="TreeGrafter"/>
</dbReference>
<dbReference type="GO" id="GO:0006508">
    <property type="term" value="P:proteolysis"/>
    <property type="evidence" value="ECO:0007669"/>
    <property type="project" value="UniProtKB-KW"/>
</dbReference>
<dbReference type="InterPro" id="IPR038765">
    <property type="entry name" value="Papain-like_cys_pep_sf"/>
</dbReference>
<dbReference type="InterPro" id="IPR018200">
    <property type="entry name" value="USP_CS"/>
</dbReference>
<feature type="compositionally biased region" description="Low complexity" evidence="7">
    <location>
        <begin position="210"/>
        <end position="222"/>
    </location>
</feature>
<gene>
    <name evidence="9" type="ORF">ABB37_06671</name>
</gene>
<feature type="region of interest" description="Disordered" evidence="7">
    <location>
        <begin position="188"/>
        <end position="222"/>
    </location>
</feature>
<dbReference type="InterPro" id="IPR050164">
    <property type="entry name" value="Peptidase_C19"/>
</dbReference>
<dbReference type="OrthoDB" id="289038at2759"/>
<dbReference type="SUPFAM" id="SSF54001">
    <property type="entry name" value="Cysteine proteinases"/>
    <property type="match status" value="1"/>
</dbReference>
<dbReference type="PANTHER" id="PTHR24006:SF687">
    <property type="entry name" value="UBIQUITIN CARBOXYL-TERMINAL HYDROLASE 10"/>
    <property type="match status" value="1"/>
</dbReference>
<feature type="region of interest" description="Disordered" evidence="7">
    <location>
        <begin position="1058"/>
        <end position="1101"/>
    </location>
</feature>
<evidence type="ECO:0000256" key="5">
    <source>
        <dbReference type="ARBA" id="ARBA00022801"/>
    </source>
</evidence>
<dbReference type="VEuPathDB" id="TriTrypDB:LpyrH10_15_0810"/>
<dbReference type="InterPro" id="IPR028889">
    <property type="entry name" value="USP"/>
</dbReference>
<dbReference type="OMA" id="HYTYHGK"/>
<feature type="domain" description="USP" evidence="8">
    <location>
        <begin position="267"/>
        <end position="621"/>
    </location>
</feature>
<feature type="region of interest" description="Disordered" evidence="7">
    <location>
        <begin position="1406"/>
        <end position="1439"/>
    </location>
</feature>
<organism evidence="9 10">
    <name type="scientific">Leptomonas pyrrhocoris</name>
    <name type="common">Firebug parasite</name>
    <dbReference type="NCBI Taxonomy" id="157538"/>
    <lineage>
        <taxon>Eukaryota</taxon>
        <taxon>Discoba</taxon>
        <taxon>Euglenozoa</taxon>
        <taxon>Kinetoplastea</taxon>
        <taxon>Metakinetoplastina</taxon>
        <taxon>Trypanosomatida</taxon>
        <taxon>Trypanosomatidae</taxon>
        <taxon>Leishmaniinae</taxon>
        <taxon>Leptomonas</taxon>
    </lineage>
</organism>
<feature type="region of interest" description="Disordered" evidence="7">
    <location>
        <begin position="1778"/>
        <end position="1806"/>
    </location>
</feature>
<accession>A0A0M9FXD0</accession>
<dbReference type="PROSITE" id="PS50235">
    <property type="entry name" value="USP_3"/>
    <property type="match status" value="1"/>
</dbReference>
<dbReference type="PROSITE" id="PS00973">
    <property type="entry name" value="USP_2"/>
    <property type="match status" value="1"/>
</dbReference>
<dbReference type="GO" id="GO:0005829">
    <property type="term" value="C:cytosol"/>
    <property type="evidence" value="ECO:0007669"/>
    <property type="project" value="TreeGrafter"/>
</dbReference>
<evidence type="ECO:0000256" key="6">
    <source>
        <dbReference type="ARBA" id="ARBA00022807"/>
    </source>
</evidence>
<dbReference type="PANTHER" id="PTHR24006">
    <property type="entry name" value="UBIQUITIN CARBOXYL-TERMINAL HYDROLASE"/>
    <property type="match status" value="1"/>
</dbReference>
<feature type="region of interest" description="Disordered" evidence="7">
    <location>
        <begin position="966"/>
        <end position="995"/>
    </location>
</feature>
<dbReference type="GO" id="GO:0004843">
    <property type="term" value="F:cysteine-type deubiquitinase activity"/>
    <property type="evidence" value="ECO:0007669"/>
    <property type="project" value="UniProtKB-EC"/>
</dbReference>
<feature type="compositionally biased region" description="Polar residues" evidence="7">
    <location>
        <begin position="1064"/>
        <end position="1076"/>
    </location>
</feature>
<dbReference type="InterPro" id="IPR001394">
    <property type="entry name" value="Peptidase_C19_UCH"/>
</dbReference>
<feature type="region of interest" description="Disordered" evidence="7">
    <location>
        <begin position="1555"/>
        <end position="1599"/>
    </location>
</feature>
<feature type="region of interest" description="Disordered" evidence="7">
    <location>
        <begin position="1691"/>
        <end position="1718"/>
    </location>
</feature>
<feature type="region of interest" description="Disordered" evidence="7">
    <location>
        <begin position="803"/>
        <end position="822"/>
    </location>
</feature>
<feature type="region of interest" description="Disordered" evidence="7">
    <location>
        <begin position="765"/>
        <end position="796"/>
    </location>
</feature>
<feature type="compositionally biased region" description="Low complexity" evidence="7">
    <location>
        <begin position="1894"/>
        <end position="1916"/>
    </location>
</feature>
<feature type="compositionally biased region" description="Low complexity" evidence="7">
    <location>
        <begin position="1081"/>
        <end position="1101"/>
    </location>
</feature>
<keyword evidence="10" id="KW-1185">Reference proteome</keyword>
<feature type="region of interest" description="Disordered" evidence="7">
    <location>
        <begin position="1313"/>
        <end position="1361"/>
    </location>
</feature>
<evidence type="ECO:0000256" key="4">
    <source>
        <dbReference type="ARBA" id="ARBA00022786"/>
    </source>
</evidence>
<dbReference type="Pfam" id="PF00443">
    <property type="entry name" value="UCH"/>
    <property type="match status" value="1"/>
</dbReference>
<dbReference type="EC" id="3.4.19.12" evidence="2"/>
<protein>
    <recommendedName>
        <fullName evidence="2">ubiquitinyl hydrolase 1</fullName>
        <ecNumber evidence="2">3.4.19.12</ecNumber>
    </recommendedName>
</protein>
<keyword evidence="6" id="KW-0788">Thiol protease</keyword>
<evidence type="ECO:0000256" key="2">
    <source>
        <dbReference type="ARBA" id="ARBA00012759"/>
    </source>
</evidence>
<feature type="compositionally biased region" description="Basic and acidic residues" evidence="7">
    <location>
        <begin position="766"/>
        <end position="775"/>
    </location>
</feature>
<proteinExistence type="predicted"/>
<feature type="compositionally biased region" description="Gly residues" evidence="7">
    <location>
        <begin position="1858"/>
        <end position="1868"/>
    </location>
</feature>
<dbReference type="Gene3D" id="3.90.70.10">
    <property type="entry name" value="Cysteine proteinases"/>
    <property type="match status" value="1"/>
</dbReference>